<name>A0A6J4SJA4_9SPHN</name>
<gene>
    <name evidence="2" type="ORF">AVDCRST_MAG44-761</name>
</gene>
<feature type="region of interest" description="Disordered" evidence="1">
    <location>
        <begin position="50"/>
        <end position="98"/>
    </location>
</feature>
<protein>
    <submittedName>
        <fullName evidence="2">Uncharacterized protein</fullName>
    </submittedName>
</protein>
<reference evidence="2" key="1">
    <citation type="submission" date="2020-02" db="EMBL/GenBank/DDBJ databases">
        <authorList>
            <person name="Meier V. D."/>
        </authorList>
    </citation>
    <scope>NUCLEOTIDE SEQUENCE</scope>
    <source>
        <strain evidence="2">AVDCRST_MAG44</strain>
    </source>
</reference>
<evidence type="ECO:0000313" key="2">
    <source>
        <dbReference type="EMBL" id="CAA9500992.1"/>
    </source>
</evidence>
<proteinExistence type="predicted"/>
<dbReference type="AlphaFoldDB" id="A0A6J4SJA4"/>
<feature type="non-terminal residue" evidence="2">
    <location>
        <position position="1"/>
    </location>
</feature>
<feature type="non-terminal residue" evidence="2">
    <location>
        <position position="98"/>
    </location>
</feature>
<dbReference type="EMBL" id="CADCVY010000059">
    <property type="protein sequence ID" value="CAA9500992.1"/>
    <property type="molecule type" value="Genomic_DNA"/>
</dbReference>
<organism evidence="2">
    <name type="scientific">uncultured Sphingomonas sp</name>
    <dbReference type="NCBI Taxonomy" id="158754"/>
    <lineage>
        <taxon>Bacteria</taxon>
        <taxon>Pseudomonadati</taxon>
        <taxon>Pseudomonadota</taxon>
        <taxon>Alphaproteobacteria</taxon>
        <taxon>Sphingomonadales</taxon>
        <taxon>Sphingomonadaceae</taxon>
        <taxon>Sphingomonas</taxon>
        <taxon>environmental samples</taxon>
    </lineage>
</organism>
<evidence type="ECO:0000256" key="1">
    <source>
        <dbReference type="SAM" id="MobiDB-lite"/>
    </source>
</evidence>
<accession>A0A6J4SJA4</accession>
<sequence length="98" mass="10528">AAALFLSALDADRPGTQAPALARASSWHARGGHAGRRVLRRPLRRMEPGRARAVRPNARGTGRRHHGLGARNRGGSRTLPTIHDLGPSSPQLHPDRSV</sequence>